<accession>A0A7V8UTW2</accession>
<evidence type="ECO:0000313" key="4">
    <source>
        <dbReference type="Proteomes" id="UP000577408"/>
    </source>
</evidence>
<proteinExistence type="predicted"/>
<reference evidence="3 4" key="1">
    <citation type="submission" date="2020-05" db="EMBL/GenBank/DDBJ databases">
        <title>Descriptions of Corynebacterium xxxx sp. nov., Corynebacterium yyyy sp. nov. and Corynebacterium zzzz sp. nov.</title>
        <authorList>
            <person name="Zhang G."/>
        </authorList>
    </citation>
    <scope>NUCLEOTIDE SEQUENCE [LARGE SCALE GENOMIC DNA]</scope>
    <source>
        <strain evidence="4">zg-913</strain>
    </source>
</reference>
<name>A0A7V8UTW2_9CORY</name>
<feature type="region of interest" description="Disordered" evidence="1">
    <location>
        <begin position="23"/>
        <end position="132"/>
    </location>
</feature>
<feature type="compositionally biased region" description="Low complexity" evidence="1">
    <location>
        <begin position="35"/>
        <end position="56"/>
    </location>
</feature>
<evidence type="ECO:0008006" key="5">
    <source>
        <dbReference type="Google" id="ProtNLM"/>
    </source>
</evidence>
<feature type="compositionally biased region" description="Basic and acidic residues" evidence="1">
    <location>
        <begin position="71"/>
        <end position="84"/>
    </location>
</feature>
<evidence type="ECO:0000256" key="2">
    <source>
        <dbReference type="SAM" id="SignalP"/>
    </source>
</evidence>
<dbReference type="Proteomes" id="UP000577408">
    <property type="component" value="Unassembled WGS sequence"/>
</dbReference>
<keyword evidence="2" id="KW-0732">Signal</keyword>
<keyword evidence="4" id="KW-1185">Reference proteome</keyword>
<evidence type="ECO:0000256" key="1">
    <source>
        <dbReference type="SAM" id="MobiDB-lite"/>
    </source>
</evidence>
<evidence type="ECO:0000313" key="3">
    <source>
        <dbReference type="EMBL" id="MBA1837220.1"/>
    </source>
</evidence>
<dbReference type="AlphaFoldDB" id="A0A7V8UTW2"/>
<dbReference type="RefSeq" id="WP_181191918.1">
    <property type="nucleotide sequence ID" value="NZ_JABFED010000002.1"/>
</dbReference>
<comment type="caution">
    <text evidence="3">The sequence shown here is derived from an EMBL/GenBank/DDBJ whole genome shotgun (WGS) entry which is preliminary data.</text>
</comment>
<protein>
    <recommendedName>
        <fullName evidence="5">Secreted protein</fullName>
    </recommendedName>
</protein>
<dbReference type="EMBL" id="JABFED010000002">
    <property type="protein sequence ID" value="MBA1837220.1"/>
    <property type="molecule type" value="Genomic_DNA"/>
</dbReference>
<sequence>MQTKQSVTVAAAVVALVLPLAACGSDDEGASGGLSTAAEAPSSASAANTSSEASAENSEETTKTETTTKSSAKDKQQEDKKDAKSQQNAQGGNGEQPPTLVNPFENGMPQNTNQPLASGKEGSEKDRKEMEDTVRTVLNPGSFADWTPTILENSCKAVTEPMMQEIERQGMTLDQINEASRLAEEQGQGIDLPKTDVSLSDVRVDGDRASGSVLVKNDQGEETQTMIFQKEDGRWKLCN</sequence>
<gene>
    <name evidence="3" type="ORF">HMA55_04770</name>
</gene>
<feature type="chain" id="PRO_5031544763" description="Secreted protein" evidence="2">
    <location>
        <begin position="25"/>
        <end position="239"/>
    </location>
</feature>
<feature type="compositionally biased region" description="Basic and acidic residues" evidence="1">
    <location>
        <begin position="121"/>
        <end position="132"/>
    </location>
</feature>
<organism evidence="3 4">
    <name type="scientific">Corynebacterium wankanglinii</name>
    <dbReference type="NCBI Taxonomy" id="2735136"/>
    <lineage>
        <taxon>Bacteria</taxon>
        <taxon>Bacillati</taxon>
        <taxon>Actinomycetota</taxon>
        <taxon>Actinomycetes</taxon>
        <taxon>Mycobacteriales</taxon>
        <taxon>Corynebacteriaceae</taxon>
        <taxon>Corynebacterium</taxon>
    </lineage>
</organism>
<feature type="signal peptide" evidence="2">
    <location>
        <begin position="1"/>
        <end position="24"/>
    </location>
</feature>